<protein>
    <submittedName>
        <fullName evidence="1">Uncharacterized protein</fullName>
    </submittedName>
</protein>
<reference evidence="1" key="1">
    <citation type="submission" date="2018-05" db="EMBL/GenBank/DDBJ databases">
        <authorList>
            <person name="Lanie J.A."/>
            <person name="Ng W.-L."/>
            <person name="Kazmierczak K.M."/>
            <person name="Andrzejewski T.M."/>
            <person name="Davidsen T.M."/>
            <person name="Wayne K.J."/>
            <person name="Tettelin H."/>
            <person name="Glass J.I."/>
            <person name="Rusch D."/>
            <person name="Podicherti R."/>
            <person name="Tsui H.-C.T."/>
            <person name="Winkler M.E."/>
        </authorList>
    </citation>
    <scope>NUCLEOTIDE SEQUENCE</scope>
</reference>
<dbReference type="InterPro" id="IPR046150">
    <property type="entry name" value="DUF6152"/>
</dbReference>
<sequence>MRIAATLPVFLCVCSAQFLSPSSVLSHHSRANFNRDDPVEMTGTVTNYKWLNPHLYVDLELADGEIWVLEGHNLPGAMRVGWTENTLTAGDQVRVGVTVDRNPDRKFALMAWVLTPDKKLLGVFSNRNLPDIEGAEIVQVEPTGSATPSKDFSGTWRASVNNFPLFEPPLQWPLTELGRQQASSHDRDDDPLNRCIMRGTPRTIFAVSSSKWERFDSHIRITKDLDNTVRTVWLDGRDRPDDWQPDRLGFSVGEIQGDTLIVETRGFSPDKWGNAAGLDSSDKKIVTERYELSRDGLKMDVSYTISDPVYLTGSATVGGNYRIVPAHVFADADCNIESSTMHLFFK</sequence>
<dbReference type="AlphaFoldDB" id="A0A381X5W1"/>
<organism evidence="1">
    <name type="scientific">marine metagenome</name>
    <dbReference type="NCBI Taxonomy" id="408172"/>
    <lineage>
        <taxon>unclassified sequences</taxon>
        <taxon>metagenomes</taxon>
        <taxon>ecological metagenomes</taxon>
    </lineage>
</organism>
<proteinExistence type="predicted"/>
<name>A0A381X5W1_9ZZZZ</name>
<dbReference type="Pfam" id="PF19649">
    <property type="entry name" value="DUF6152"/>
    <property type="match status" value="1"/>
</dbReference>
<evidence type="ECO:0000313" key="1">
    <source>
        <dbReference type="EMBL" id="SVA60145.1"/>
    </source>
</evidence>
<accession>A0A381X5W1</accession>
<dbReference type="EMBL" id="UINC01014035">
    <property type="protein sequence ID" value="SVA60145.1"/>
    <property type="molecule type" value="Genomic_DNA"/>
</dbReference>
<gene>
    <name evidence="1" type="ORF">METZ01_LOCUS112999</name>
</gene>